<dbReference type="RefSeq" id="WP_083683538.1">
    <property type="nucleotide sequence ID" value="NZ_CP016076.1"/>
</dbReference>
<protein>
    <submittedName>
        <fullName evidence="3">NAD-dependent aldehyde dehydrogenase</fullName>
    </submittedName>
</protein>
<name>A0AAC9LH70_9PSEU</name>
<organism evidence="3 4">
    <name type="scientific">Actinoalloteichus fjordicus</name>
    <dbReference type="NCBI Taxonomy" id="1612552"/>
    <lineage>
        <taxon>Bacteria</taxon>
        <taxon>Bacillati</taxon>
        <taxon>Actinomycetota</taxon>
        <taxon>Actinomycetes</taxon>
        <taxon>Pseudonocardiales</taxon>
        <taxon>Pseudonocardiaceae</taxon>
        <taxon>Actinoalloteichus</taxon>
    </lineage>
</organism>
<dbReference type="SUPFAM" id="SSF53720">
    <property type="entry name" value="ALDH-like"/>
    <property type="match status" value="1"/>
</dbReference>
<dbReference type="CDD" id="cd07078">
    <property type="entry name" value="ALDH"/>
    <property type="match status" value="1"/>
</dbReference>
<dbReference type="InterPro" id="IPR016162">
    <property type="entry name" value="Ald_DH_N"/>
</dbReference>
<sequence>MLDGLSGSLITTTRPVLLEQAAREHLRVHSPVDGALVGLLPVADEPEITHAVRTARSALAAWSRTSAADRGRRLRTAAAAVRASVDELAALHNAETGRPVSEARAGALAGADVLEQYAELGPVHRGRSLLGRDAAVDLTVPQPRGVVVVLTSWHDPVGVSCGLLGAALVTGNTVVFKPSERAPHVGRFLTETLSSVLPAGVLMMISGDDRTGARLAADPGVDLIAHLGCSEAGRSIARSAARTGAAVLLENGGNDALIVDAGVDVAWAAEQAAVGAFSETGQRRGSIERIYVHRALADQFQHRLAAQAARRVARPALPGDVELGPLVDRRRRDQVHAQVSEAIGRGAWALAGGRVPRGPGAFYPATVLTGCVPDMRVMREETFGPVAAIRIVEDFDQALAEAAEDRYGRAATVLTASMRRAQRAWQELPVGTVRVNSLAGEVGRGAVRHRGGCDTGFHFGPELLDEMTVVKVVHLGLAVPGGRRNRGPDQVYGGEEEVDA</sequence>
<dbReference type="InterPro" id="IPR016163">
    <property type="entry name" value="Ald_DH_C"/>
</dbReference>
<dbReference type="InterPro" id="IPR015590">
    <property type="entry name" value="Aldehyde_DH_dom"/>
</dbReference>
<gene>
    <name evidence="3" type="ORF">UA74_23470</name>
</gene>
<dbReference type="Pfam" id="PF00171">
    <property type="entry name" value="Aldedh"/>
    <property type="match status" value="1"/>
</dbReference>
<dbReference type="Gene3D" id="3.40.605.10">
    <property type="entry name" value="Aldehyde Dehydrogenase, Chain A, domain 1"/>
    <property type="match status" value="1"/>
</dbReference>
<dbReference type="Gene3D" id="3.40.309.10">
    <property type="entry name" value="Aldehyde Dehydrogenase, Chain A, domain 2"/>
    <property type="match status" value="1"/>
</dbReference>
<evidence type="ECO:0000256" key="1">
    <source>
        <dbReference type="ARBA" id="ARBA00023002"/>
    </source>
</evidence>
<dbReference type="EMBL" id="CP016076">
    <property type="protein sequence ID" value="APU16712.1"/>
    <property type="molecule type" value="Genomic_DNA"/>
</dbReference>
<keyword evidence="1" id="KW-0560">Oxidoreductase</keyword>
<feature type="domain" description="Aldehyde dehydrogenase" evidence="2">
    <location>
        <begin position="23"/>
        <end position="472"/>
    </location>
</feature>
<evidence type="ECO:0000259" key="2">
    <source>
        <dbReference type="Pfam" id="PF00171"/>
    </source>
</evidence>
<dbReference type="AlphaFoldDB" id="A0AAC9LH70"/>
<keyword evidence="4" id="KW-1185">Reference proteome</keyword>
<dbReference type="InterPro" id="IPR016161">
    <property type="entry name" value="Ald_DH/histidinol_DH"/>
</dbReference>
<proteinExistence type="predicted"/>
<evidence type="ECO:0000313" key="3">
    <source>
        <dbReference type="EMBL" id="APU16712.1"/>
    </source>
</evidence>
<evidence type="ECO:0000313" key="4">
    <source>
        <dbReference type="Proteomes" id="UP000185511"/>
    </source>
</evidence>
<dbReference type="KEGG" id="acad:UA74_23470"/>
<dbReference type="Proteomes" id="UP000185511">
    <property type="component" value="Chromosome"/>
</dbReference>
<accession>A0AAC9LH70</accession>
<dbReference type="PANTHER" id="PTHR11699">
    <property type="entry name" value="ALDEHYDE DEHYDROGENASE-RELATED"/>
    <property type="match status" value="1"/>
</dbReference>
<dbReference type="GO" id="GO:0016620">
    <property type="term" value="F:oxidoreductase activity, acting on the aldehyde or oxo group of donors, NAD or NADP as acceptor"/>
    <property type="evidence" value="ECO:0007669"/>
    <property type="project" value="InterPro"/>
</dbReference>
<reference evidence="4" key="1">
    <citation type="submission" date="2016-06" db="EMBL/GenBank/DDBJ databases">
        <title>Complete genome sequence of Actinoalloteichus fjordicus DSM 46855 (=ADI127-17), type strain of the new species Actinoalloteichus fjordicus.</title>
        <authorList>
            <person name="Ruckert C."/>
            <person name="Nouioui I."/>
            <person name="Willmese J."/>
            <person name="van Wezel G."/>
            <person name="Klenk H.-P."/>
            <person name="Kalinowski J."/>
            <person name="Zotchev S.B."/>
        </authorList>
    </citation>
    <scope>NUCLEOTIDE SEQUENCE [LARGE SCALE GENOMIC DNA]</scope>
    <source>
        <strain evidence="4">ADI127-7</strain>
    </source>
</reference>